<evidence type="ECO:0000313" key="4">
    <source>
        <dbReference type="Proteomes" id="UP000580474"/>
    </source>
</evidence>
<gene>
    <name evidence="3" type="ORF">BJ969_005319</name>
</gene>
<dbReference type="Proteomes" id="UP000580474">
    <property type="component" value="Unassembled WGS sequence"/>
</dbReference>
<feature type="compositionally biased region" description="Pro residues" evidence="1">
    <location>
        <begin position="145"/>
        <end position="167"/>
    </location>
</feature>
<name>A0A840NMB5_9PSEU</name>
<dbReference type="Pfam" id="PF21725">
    <property type="entry name" value="T7SS_signal"/>
    <property type="match status" value="1"/>
</dbReference>
<feature type="region of interest" description="Disordered" evidence="1">
    <location>
        <begin position="144"/>
        <end position="203"/>
    </location>
</feature>
<evidence type="ECO:0000313" key="3">
    <source>
        <dbReference type="EMBL" id="MBB5072231.1"/>
    </source>
</evidence>
<feature type="domain" description="Putative T7SS secretion signal" evidence="2">
    <location>
        <begin position="13"/>
        <end position="96"/>
    </location>
</feature>
<comment type="caution">
    <text evidence="3">The sequence shown here is derived from an EMBL/GenBank/DDBJ whole genome shotgun (WGS) entry which is preliminary data.</text>
</comment>
<reference evidence="3 4" key="1">
    <citation type="submission" date="2020-08" db="EMBL/GenBank/DDBJ databases">
        <title>Sequencing the genomes of 1000 actinobacteria strains.</title>
        <authorList>
            <person name="Klenk H.-P."/>
        </authorList>
    </citation>
    <scope>NUCLEOTIDE SEQUENCE [LARGE SCALE GENOMIC DNA]</scope>
    <source>
        <strain evidence="3 4">DSM 45582</strain>
    </source>
</reference>
<organism evidence="3 4">
    <name type="scientific">Saccharopolyspora gloriosae</name>
    <dbReference type="NCBI Taxonomy" id="455344"/>
    <lineage>
        <taxon>Bacteria</taxon>
        <taxon>Bacillati</taxon>
        <taxon>Actinomycetota</taxon>
        <taxon>Actinomycetes</taxon>
        <taxon>Pseudonocardiales</taxon>
        <taxon>Pseudonocardiaceae</taxon>
        <taxon>Saccharopolyspora</taxon>
    </lineage>
</organism>
<dbReference type="AlphaFoldDB" id="A0A840NMB5"/>
<sequence>MIQPPSDEPPLPGNAPGIVTECDRLRTLADHLDQTGRALRDVRVESWSGRARDRFDAAQYELSKRWRQSADAHYAAADALGEYQVTLENLQQLARSEAADAAGDPVRQAAAAELIRRWRMQQDEAGRRAARAILRAGEDLATLPPVLPEAAPPPPLRALPPPAPAAEPPRGAEPEPEPEPAHAPEPVEVPDAAPPLVLESLHPDTTAHDLHAYQRELLRLNEDVLAAWADPGRRFAIPIP</sequence>
<proteinExistence type="predicted"/>
<protein>
    <recommendedName>
        <fullName evidence="2">Putative T7SS secretion signal domain-containing protein</fullName>
    </recommendedName>
</protein>
<feature type="compositionally biased region" description="Low complexity" evidence="1">
    <location>
        <begin position="184"/>
        <end position="198"/>
    </location>
</feature>
<evidence type="ECO:0000256" key="1">
    <source>
        <dbReference type="SAM" id="MobiDB-lite"/>
    </source>
</evidence>
<dbReference type="InterPro" id="IPR049082">
    <property type="entry name" value="T7SS_signal"/>
</dbReference>
<accession>A0A840NMB5</accession>
<evidence type="ECO:0000259" key="2">
    <source>
        <dbReference type="Pfam" id="PF21725"/>
    </source>
</evidence>
<dbReference type="EMBL" id="JACHIV010000001">
    <property type="protein sequence ID" value="MBB5072231.1"/>
    <property type="molecule type" value="Genomic_DNA"/>
</dbReference>
<keyword evidence="4" id="KW-1185">Reference proteome</keyword>
<dbReference type="RefSeq" id="WP_184483441.1">
    <property type="nucleotide sequence ID" value="NZ_JACHIV010000001.1"/>
</dbReference>